<dbReference type="PROSITE" id="PS00108">
    <property type="entry name" value="PROTEIN_KINASE_ST"/>
    <property type="match status" value="1"/>
</dbReference>
<dbReference type="PROSITE" id="PS50011">
    <property type="entry name" value="PROTEIN_KINASE_DOM"/>
    <property type="match status" value="1"/>
</dbReference>
<reference evidence="10 11" key="1">
    <citation type="submission" date="2014-04" db="EMBL/GenBank/DDBJ databases">
        <title>Genome assembly of Hyalangium minutum DSM 14724.</title>
        <authorList>
            <person name="Sharma G."/>
            <person name="Subramanian S."/>
        </authorList>
    </citation>
    <scope>NUCLEOTIDE SEQUENCE [LARGE SCALE GENOMIC DNA]</scope>
    <source>
        <strain evidence="10 11">DSM 14724</strain>
    </source>
</reference>
<dbReference type="AlphaFoldDB" id="A0A085W507"/>
<evidence type="ECO:0000256" key="4">
    <source>
        <dbReference type="ARBA" id="ARBA00022741"/>
    </source>
</evidence>
<dbReference type="InterPro" id="IPR011009">
    <property type="entry name" value="Kinase-like_dom_sf"/>
</dbReference>
<feature type="binding site" evidence="7">
    <location>
        <position position="54"/>
    </location>
    <ligand>
        <name>ATP</name>
        <dbReference type="ChEBI" id="CHEBI:30616"/>
    </ligand>
</feature>
<dbReference type="InterPro" id="IPR000719">
    <property type="entry name" value="Prot_kinase_dom"/>
</dbReference>
<keyword evidence="11" id="KW-1185">Reference proteome</keyword>
<dbReference type="Gene3D" id="1.10.510.10">
    <property type="entry name" value="Transferase(Phosphotransferase) domain 1"/>
    <property type="match status" value="1"/>
</dbReference>
<evidence type="ECO:0000256" key="2">
    <source>
        <dbReference type="ARBA" id="ARBA00022527"/>
    </source>
</evidence>
<accession>A0A085W507</accession>
<name>A0A085W507_9BACT</name>
<dbReference type="SMART" id="SM00220">
    <property type="entry name" value="S_TKc"/>
    <property type="match status" value="1"/>
</dbReference>
<evidence type="ECO:0000256" key="8">
    <source>
        <dbReference type="SAM" id="MobiDB-lite"/>
    </source>
</evidence>
<protein>
    <recommendedName>
        <fullName evidence="1">non-specific serine/threonine protein kinase</fullName>
        <ecNumber evidence="1">2.7.11.1</ecNumber>
    </recommendedName>
</protein>
<dbReference type="InterPro" id="IPR008271">
    <property type="entry name" value="Ser/Thr_kinase_AS"/>
</dbReference>
<gene>
    <name evidence="10" type="ORF">DB31_3884</name>
</gene>
<sequence length="390" mass="42847">MRAVAATDRDKLEKAPTKHRKIGAYRVLGELGRGGMAQVYKGLHETIQREVAIKELLPDAQKDKESLSRFHREALALAAFRHQNIVTLYDLVEKNDSLFMVMEYVDGPTLQDLIKDGYLPPDVAAVVGARIASALDHAHFRHIIHRDLKPGNVMLTKTGEVKLMDFGIAKDVDLVALTQQGMAVGTPAYMSPEQVTGVQLDPRTDIFSLGVLLYEALTGTRPFQGRTAGEIFAKIRDGKYTPLAKAAPHVPAPLANVVKRALEVSPEKRFPDAAAMRRELDLFLAHVVKVSHPALLMGFLHQRQKLTETEALAHLTHAELGVLKENAAEQRYRMPTGKLKWVAAVVLLSLATATGVYLTQDKWAPVVEKKVADQPAPASPPAPTRSPGKK</sequence>
<dbReference type="EMBL" id="JMCB01000020">
    <property type="protein sequence ID" value="KFE62770.1"/>
    <property type="molecule type" value="Genomic_DNA"/>
</dbReference>
<evidence type="ECO:0000259" key="9">
    <source>
        <dbReference type="PROSITE" id="PS50011"/>
    </source>
</evidence>
<keyword evidence="5 10" id="KW-0418">Kinase</keyword>
<dbReference type="FunFam" id="1.10.510.10:FF:000021">
    <property type="entry name" value="Serine/threonine protein kinase"/>
    <property type="match status" value="1"/>
</dbReference>
<keyword evidence="3" id="KW-0808">Transferase</keyword>
<evidence type="ECO:0000313" key="10">
    <source>
        <dbReference type="EMBL" id="KFE62770.1"/>
    </source>
</evidence>
<feature type="region of interest" description="Disordered" evidence="8">
    <location>
        <begin position="369"/>
        <end position="390"/>
    </location>
</feature>
<comment type="caution">
    <text evidence="10">The sequence shown here is derived from an EMBL/GenBank/DDBJ whole genome shotgun (WGS) entry which is preliminary data.</text>
</comment>
<evidence type="ECO:0000256" key="7">
    <source>
        <dbReference type="PROSITE-ProRule" id="PRU10141"/>
    </source>
</evidence>
<dbReference type="GO" id="GO:0005524">
    <property type="term" value="F:ATP binding"/>
    <property type="evidence" value="ECO:0007669"/>
    <property type="project" value="UniProtKB-UniRule"/>
</dbReference>
<keyword evidence="4 7" id="KW-0547">Nucleotide-binding</keyword>
<dbReference type="CDD" id="cd14014">
    <property type="entry name" value="STKc_PknB_like"/>
    <property type="match status" value="1"/>
</dbReference>
<keyword evidence="2 10" id="KW-0723">Serine/threonine-protein kinase</keyword>
<dbReference type="PROSITE" id="PS00107">
    <property type="entry name" value="PROTEIN_KINASE_ATP"/>
    <property type="match status" value="1"/>
</dbReference>
<evidence type="ECO:0000256" key="5">
    <source>
        <dbReference type="ARBA" id="ARBA00022777"/>
    </source>
</evidence>
<dbReference type="Gene3D" id="3.30.200.20">
    <property type="entry name" value="Phosphorylase Kinase, domain 1"/>
    <property type="match status" value="1"/>
</dbReference>
<evidence type="ECO:0000256" key="6">
    <source>
        <dbReference type="ARBA" id="ARBA00022840"/>
    </source>
</evidence>
<dbReference type="GO" id="GO:0004674">
    <property type="term" value="F:protein serine/threonine kinase activity"/>
    <property type="evidence" value="ECO:0007669"/>
    <property type="project" value="UniProtKB-KW"/>
</dbReference>
<dbReference type="Pfam" id="PF00069">
    <property type="entry name" value="Pkinase"/>
    <property type="match status" value="1"/>
</dbReference>
<keyword evidence="6 7" id="KW-0067">ATP-binding</keyword>
<dbReference type="PANTHER" id="PTHR43289">
    <property type="entry name" value="MITOGEN-ACTIVATED PROTEIN KINASE KINASE KINASE 20-RELATED"/>
    <property type="match status" value="1"/>
</dbReference>
<feature type="domain" description="Protein kinase" evidence="9">
    <location>
        <begin position="25"/>
        <end position="284"/>
    </location>
</feature>
<organism evidence="10 11">
    <name type="scientific">Hyalangium minutum</name>
    <dbReference type="NCBI Taxonomy" id="394096"/>
    <lineage>
        <taxon>Bacteria</taxon>
        <taxon>Pseudomonadati</taxon>
        <taxon>Myxococcota</taxon>
        <taxon>Myxococcia</taxon>
        <taxon>Myxococcales</taxon>
        <taxon>Cystobacterineae</taxon>
        <taxon>Archangiaceae</taxon>
        <taxon>Hyalangium</taxon>
    </lineage>
</organism>
<dbReference type="EC" id="2.7.11.1" evidence="1"/>
<dbReference type="STRING" id="394096.DB31_3884"/>
<evidence type="ECO:0000313" key="11">
    <source>
        <dbReference type="Proteomes" id="UP000028725"/>
    </source>
</evidence>
<dbReference type="SUPFAM" id="SSF56112">
    <property type="entry name" value="Protein kinase-like (PK-like)"/>
    <property type="match status" value="1"/>
</dbReference>
<evidence type="ECO:0000256" key="3">
    <source>
        <dbReference type="ARBA" id="ARBA00022679"/>
    </source>
</evidence>
<dbReference type="InterPro" id="IPR017441">
    <property type="entry name" value="Protein_kinase_ATP_BS"/>
</dbReference>
<dbReference type="PANTHER" id="PTHR43289:SF6">
    <property type="entry name" value="SERINE_THREONINE-PROTEIN KINASE NEKL-3"/>
    <property type="match status" value="1"/>
</dbReference>
<evidence type="ECO:0000256" key="1">
    <source>
        <dbReference type="ARBA" id="ARBA00012513"/>
    </source>
</evidence>
<proteinExistence type="predicted"/>
<dbReference type="Proteomes" id="UP000028725">
    <property type="component" value="Unassembled WGS sequence"/>
</dbReference>